<accession>D2R8V9</accession>
<proteinExistence type="predicted"/>
<keyword evidence="2" id="KW-0472">Membrane</keyword>
<evidence type="ECO:0000256" key="2">
    <source>
        <dbReference type="SAM" id="Phobius"/>
    </source>
</evidence>
<evidence type="ECO:0000256" key="1">
    <source>
        <dbReference type="SAM" id="MobiDB-lite"/>
    </source>
</evidence>
<keyword evidence="2" id="KW-0812">Transmembrane</keyword>
<keyword evidence="2" id="KW-1133">Transmembrane helix</keyword>
<keyword evidence="4" id="KW-1185">Reference proteome</keyword>
<evidence type="ECO:0000313" key="3">
    <source>
        <dbReference type="EMBL" id="ADB19409.1"/>
    </source>
</evidence>
<dbReference type="STRING" id="530564.Psta_4768"/>
<dbReference type="eggNOG" id="ENOG5033GMV">
    <property type="taxonomic scope" value="Bacteria"/>
</dbReference>
<protein>
    <submittedName>
        <fullName evidence="3">Uncharacterized protein</fullName>
    </submittedName>
</protein>
<sequence>MTTSKPTSAQLRWCRAGFVICCVCPTIYVALWIVFRAATGAADAQLAEWQHTLSLQLGVNVSASSLDYPTFDTAVLRAVELRDGETGDLLASLRALEVTVGSDGTEVVLVDPVVTQAGSRSLLAITRDRVLRHQGPILPVKFVAHQLVIETPEGPWSVHNPEAWWHITQSGPELQLSFTPPEASTRNDRPVVRVIASRNREMTPPVTRWQVDTGALSLPMSLVASVAPSFQRLGPSVAFSGNLSLFEEAEGLRGTLAGKLSHIDLDALITEQFPHTISGDATAVLERVVLERGRIASARGTLQAQHGQVSHSMLVALEEHLGATAAIDSRGMNPSQTTPYRQLAIGFHLDQQQLQLTGSCDPTRDGVMLAAASGPLVEVPQQHRSQPIALLRVLLPQADWQVPATQETGGLVALLPAPPLSQATATARAQQHVPTRLGPSGNRPAISEPR</sequence>
<feature type="transmembrane region" description="Helical" evidence="2">
    <location>
        <begin position="12"/>
        <end position="35"/>
    </location>
</feature>
<reference evidence="3 4" key="1">
    <citation type="journal article" date="2009" name="Stand. Genomic Sci.">
        <title>Complete genome sequence of Pirellula staleyi type strain (ATCC 27377).</title>
        <authorList>
            <person name="Clum A."/>
            <person name="Tindall B.J."/>
            <person name="Sikorski J."/>
            <person name="Ivanova N."/>
            <person name="Mavrommatis K."/>
            <person name="Lucas S."/>
            <person name="Glavina del Rio T."/>
            <person name="Nolan M."/>
            <person name="Chen F."/>
            <person name="Tice H."/>
            <person name="Pitluck S."/>
            <person name="Cheng J.F."/>
            <person name="Chertkov O."/>
            <person name="Brettin T."/>
            <person name="Han C."/>
            <person name="Detter J.C."/>
            <person name="Kuske C."/>
            <person name="Bruce D."/>
            <person name="Goodwin L."/>
            <person name="Ovchinikova G."/>
            <person name="Pati A."/>
            <person name="Mikhailova N."/>
            <person name="Chen A."/>
            <person name="Palaniappan K."/>
            <person name="Land M."/>
            <person name="Hauser L."/>
            <person name="Chang Y.J."/>
            <person name="Jeffries C.D."/>
            <person name="Chain P."/>
            <person name="Rohde M."/>
            <person name="Goker M."/>
            <person name="Bristow J."/>
            <person name="Eisen J.A."/>
            <person name="Markowitz V."/>
            <person name="Hugenholtz P."/>
            <person name="Kyrpides N.C."/>
            <person name="Klenk H.P."/>
            <person name="Lapidus A."/>
        </authorList>
    </citation>
    <scope>NUCLEOTIDE SEQUENCE [LARGE SCALE GENOMIC DNA]</scope>
    <source>
        <strain evidence="4">ATCC 27377 / DSM 6068 / ICPB 4128</strain>
    </source>
</reference>
<gene>
    <name evidence="3" type="ordered locus">Psta_4768</name>
</gene>
<dbReference type="OrthoDB" id="247707at2"/>
<feature type="region of interest" description="Disordered" evidence="1">
    <location>
        <begin position="423"/>
        <end position="450"/>
    </location>
</feature>
<dbReference type="KEGG" id="psl:Psta_4768"/>
<dbReference type="EMBL" id="CP001848">
    <property type="protein sequence ID" value="ADB19409.1"/>
    <property type="molecule type" value="Genomic_DNA"/>
</dbReference>
<evidence type="ECO:0000313" key="4">
    <source>
        <dbReference type="Proteomes" id="UP000001887"/>
    </source>
</evidence>
<name>D2R8V9_PIRSD</name>
<dbReference type="HOGENOM" id="CLU_608135_0_0_0"/>
<dbReference type="Proteomes" id="UP000001887">
    <property type="component" value="Chromosome"/>
</dbReference>
<organism evidence="3 4">
    <name type="scientific">Pirellula staleyi (strain ATCC 27377 / DSM 6068 / ICPB 4128)</name>
    <name type="common">Pirella staleyi</name>
    <dbReference type="NCBI Taxonomy" id="530564"/>
    <lineage>
        <taxon>Bacteria</taxon>
        <taxon>Pseudomonadati</taxon>
        <taxon>Planctomycetota</taxon>
        <taxon>Planctomycetia</taxon>
        <taxon>Pirellulales</taxon>
        <taxon>Pirellulaceae</taxon>
        <taxon>Pirellula</taxon>
    </lineage>
</organism>
<dbReference type="AlphaFoldDB" id="D2R8V9"/>